<feature type="binding site" evidence="7">
    <location>
        <begin position="91"/>
        <end position="92"/>
    </location>
    <ligand>
        <name>(2S)-2-hydroxy-3-oxobutyl phosphate</name>
        <dbReference type="ChEBI" id="CHEBI:58830"/>
    </ligand>
</feature>
<reference evidence="8" key="1">
    <citation type="submission" date="2022-05" db="EMBL/GenBank/DDBJ databases">
        <title>Complete genome sequence of toluene-degrading Gulosibacter sediminis strain ACHW.36C.</title>
        <authorList>
            <person name="Wai A.C."/>
            <person name="Lai G.K."/>
            <person name="Griffin S.D."/>
            <person name="Leung F.C."/>
        </authorList>
    </citation>
    <scope>NUCLEOTIDE SEQUENCE [LARGE SCALE GENOMIC DNA]</scope>
    <source>
        <strain evidence="8">ACHW.36C</strain>
    </source>
</reference>
<dbReference type="CDD" id="cd09209">
    <property type="entry name" value="Lumazine_synthase-I"/>
    <property type="match status" value="1"/>
</dbReference>
<sequence>MSREGAPTINLSHLDSSAGSLRVAIVVASWHRDITDAMLADAITVVEAAGGTAEVIRVPGTFELSVAAMRIACSPQAPDAIVALGVVVRGGTPHFDYVCHAATDGLGRVALDTGIPVGFGVLTCDTVGQALERSGLPGSLERKGAEAAEAAIATVVALAEYPRG</sequence>
<dbReference type="SUPFAM" id="SSF52121">
    <property type="entry name" value="Lumazine synthase"/>
    <property type="match status" value="1"/>
</dbReference>
<accession>A0ABY4MZC4</accession>
<dbReference type="EMBL" id="CP097160">
    <property type="protein sequence ID" value="UQN15364.1"/>
    <property type="molecule type" value="Genomic_DNA"/>
</dbReference>
<name>A0ABY4MZC4_9MICO</name>
<comment type="pathway">
    <text evidence="1 7">Cofactor biosynthesis; riboflavin biosynthesis; riboflavin from 2-hydroxy-3-oxobutyl phosphate and 5-amino-6-(D-ribitylamino)uracil: step 1/2.</text>
</comment>
<evidence type="ECO:0000256" key="6">
    <source>
        <dbReference type="ARBA" id="ARBA00048785"/>
    </source>
</evidence>
<feature type="active site" description="Proton donor" evidence="7">
    <location>
        <position position="94"/>
    </location>
</feature>
<comment type="catalytic activity">
    <reaction evidence="6 7">
        <text>(2S)-2-hydroxy-3-oxobutyl phosphate + 5-amino-6-(D-ribitylamino)uracil = 6,7-dimethyl-8-(1-D-ribityl)lumazine + phosphate + 2 H2O + H(+)</text>
        <dbReference type="Rhea" id="RHEA:26152"/>
        <dbReference type="ChEBI" id="CHEBI:15377"/>
        <dbReference type="ChEBI" id="CHEBI:15378"/>
        <dbReference type="ChEBI" id="CHEBI:15934"/>
        <dbReference type="ChEBI" id="CHEBI:43474"/>
        <dbReference type="ChEBI" id="CHEBI:58201"/>
        <dbReference type="ChEBI" id="CHEBI:58830"/>
        <dbReference type="EC" id="2.5.1.78"/>
    </reaction>
</comment>
<evidence type="ECO:0000256" key="2">
    <source>
        <dbReference type="ARBA" id="ARBA00007424"/>
    </source>
</evidence>
<feature type="binding site" evidence="7">
    <location>
        <position position="133"/>
    </location>
    <ligand>
        <name>(2S)-2-hydroxy-3-oxobutyl phosphate</name>
        <dbReference type="ChEBI" id="CHEBI:58830"/>
    </ligand>
</feature>
<comment type="function">
    <text evidence="7">Catalyzes the formation of 6,7-dimethyl-8-ribityllumazine by condensation of 5-amino-6-(D-ribitylamino)uracil with 3,4-dihydroxy-2-butanone 4-phosphate. This is the penultimate step in the biosynthesis of riboflavin.</text>
</comment>
<feature type="binding site" evidence="7">
    <location>
        <position position="119"/>
    </location>
    <ligand>
        <name>5-amino-6-(D-ribitylamino)uracil</name>
        <dbReference type="ChEBI" id="CHEBI:15934"/>
    </ligand>
</feature>
<evidence type="ECO:0000256" key="5">
    <source>
        <dbReference type="ARBA" id="ARBA00022679"/>
    </source>
</evidence>
<feature type="binding site" evidence="7">
    <location>
        <begin position="86"/>
        <end position="88"/>
    </location>
    <ligand>
        <name>5-amino-6-(D-ribitylamino)uracil</name>
        <dbReference type="ChEBI" id="CHEBI:15934"/>
    </ligand>
</feature>
<dbReference type="EC" id="2.5.1.78" evidence="3 7"/>
<evidence type="ECO:0000256" key="7">
    <source>
        <dbReference type="HAMAP-Rule" id="MF_00178"/>
    </source>
</evidence>
<evidence type="ECO:0000256" key="3">
    <source>
        <dbReference type="ARBA" id="ARBA00012664"/>
    </source>
</evidence>
<dbReference type="Gene3D" id="3.40.50.960">
    <property type="entry name" value="Lumazine/riboflavin synthase"/>
    <property type="match status" value="1"/>
</dbReference>
<evidence type="ECO:0000256" key="4">
    <source>
        <dbReference type="ARBA" id="ARBA00022619"/>
    </source>
</evidence>
<dbReference type="HAMAP" id="MF_00178">
    <property type="entry name" value="Lumazine_synth"/>
    <property type="match status" value="1"/>
</dbReference>
<dbReference type="NCBIfam" id="TIGR00114">
    <property type="entry name" value="lumazine-synth"/>
    <property type="match status" value="1"/>
</dbReference>
<dbReference type="InterPro" id="IPR034964">
    <property type="entry name" value="LS"/>
</dbReference>
<dbReference type="InterPro" id="IPR036467">
    <property type="entry name" value="LS/RS_sf"/>
</dbReference>
<dbReference type="PANTHER" id="PTHR21058">
    <property type="entry name" value="6,7-DIMETHYL-8-RIBITYLLUMAZINE SYNTHASE DMRL SYNTHASE LUMAZINE SYNTHASE"/>
    <property type="match status" value="1"/>
</dbReference>
<feature type="binding site" evidence="7">
    <location>
        <begin position="61"/>
        <end position="63"/>
    </location>
    <ligand>
        <name>5-amino-6-(D-ribitylamino)uracil</name>
        <dbReference type="ChEBI" id="CHEBI:15934"/>
    </ligand>
</feature>
<dbReference type="InterPro" id="IPR002180">
    <property type="entry name" value="LS/RS"/>
</dbReference>
<evidence type="ECO:0000256" key="1">
    <source>
        <dbReference type="ARBA" id="ARBA00004917"/>
    </source>
</evidence>
<protein>
    <recommendedName>
        <fullName evidence="3 7">6,7-dimethyl-8-ribityllumazine synthase</fullName>
        <shortName evidence="7">DMRL synthase</shortName>
        <shortName evidence="7">LS</shortName>
        <shortName evidence="7">Lumazine synthase</shortName>
        <ecNumber evidence="3 7">2.5.1.78</ecNumber>
    </recommendedName>
</protein>
<gene>
    <name evidence="7 8" type="primary">ribH</name>
    <name evidence="8" type="ORF">M3M28_02540</name>
</gene>
<proteinExistence type="inferred from homology"/>
<dbReference type="GO" id="GO:0000906">
    <property type="term" value="F:6,7-dimethyl-8-ribityllumazine synthase activity"/>
    <property type="evidence" value="ECO:0007669"/>
    <property type="project" value="UniProtKB-EC"/>
</dbReference>
<keyword evidence="5 7" id="KW-0808">Transferase</keyword>
<comment type="similarity">
    <text evidence="2 7">Belongs to the DMRL synthase family.</text>
</comment>
<keyword evidence="4 7" id="KW-0686">Riboflavin biosynthesis</keyword>
<feature type="binding site" evidence="7">
    <location>
        <position position="30"/>
    </location>
    <ligand>
        <name>5-amino-6-(D-ribitylamino)uracil</name>
        <dbReference type="ChEBI" id="CHEBI:15934"/>
    </ligand>
</feature>
<organism evidence="8">
    <name type="scientific">Gulosibacter sediminis</name>
    <dbReference type="NCBI Taxonomy" id="1729695"/>
    <lineage>
        <taxon>Bacteria</taxon>
        <taxon>Bacillati</taxon>
        <taxon>Actinomycetota</taxon>
        <taxon>Actinomycetes</taxon>
        <taxon>Micrococcales</taxon>
        <taxon>Microbacteriaceae</taxon>
        <taxon>Gulosibacter</taxon>
    </lineage>
</organism>
<dbReference type="Pfam" id="PF00885">
    <property type="entry name" value="DMRL_synthase"/>
    <property type="match status" value="1"/>
</dbReference>
<evidence type="ECO:0000313" key="8">
    <source>
        <dbReference type="EMBL" id="UQN15364.1"/>
    </source>
</evidence>
<dbReference type="PANTHER" id="PTHR21058:SF0">
    <property type="entry name" value="6,7-DIMETHYL-8-RIBITYLLUMAZINE SYNTHASE"/>
    <property type="match status" value="1"/>
</dbReference>